<organism evidence="9 10">
    <name type="scientific">Rhodococcus opacus M213</name>
    <dbReference type="NCBI Taxonomy" id="1129896"/>
    <lineage>
        <taxon>Bacteria</taxon>
        <taxon>Bacillati</taxon>
        <taxon>Actinomycetota</taxon>
        <taxon>Actinomycetes</taxon>
        <taxon>Mycobacteriales</taxon>
        <taxon>Nocardiaceae</taxon>
        <taxon>Rhodococcus</taxon>
    </lineage>
</organism>
<accession>K8XHG2</accession>
<protein>
    <recommendedName>
        <fullName evidence="6">Glycerol operon regulatory protein</fullName>
    </recommendedName>
</protein>
<comment type="caution">
    <text evidence="9">The sequence shown here is derived from an EMBL/GenBank/DDBJ whole genome shotgun (WGS) entry which is preliminary data.</text>
</comment>
<dbReference type="EMBL" id="AJYC02000064">
    <property type="protein sequence ID" value="EKT80839.1"/>
    <property type="molecule type" value="Genomic_DNA"/>
</dbReference>
<dbReference type="SMART" id="SM00346">
    <property type="entry name" value="HTH_ICLR"/>
    <property type="match status" value="1"/>
</dbReference>
<evidence type="ECO:0000256" key="1">
    <source>
        <dbReference type="ARBA" id="ARBA00022798"/>
    </source>
</evidence>
<evidence type="ECO:0000256" key="3">
    <source>
        <dbReference type="ARBA" id="ARBA00023125"/>
    </source>
</evidence>
<evidence type="ECO:0000256" key="2">
    <source>
        <dbReference type="ARBA" id="ARBA00023015"/>
    </source>
</evidence>
<dbReference type="GO" id="GO:0046278">
    <property type="term" value="P:3,4-dihydroxybenzoate metabolic process"/>
    <property type="evidence" value="ECO:0007669"/>
    <property type="project" value="InterPro"/>
</dbReference>
<comment type="function">
    <text evidence="5">May be an activator protein for the gylABX operon.</text>
</comment>
<dbReference type="GO" id="GO:0006071">
    <property type="term" value="P:glycerol metabolic process"/>
    <property type="evidence" value="ECO:0007669"/>
    <property type="project" value="UniProtKB-KW"/>
</dbReference>
<dbReference type="GO" id="GO:0003677">
    <property type="term" value="F:DNA binding"/>
    <property type="evidence" value="ECO:0007669"/>
    <property type="project" value="UniProtKB-KW"/>
</dbReference>
<feature type="domain" description="HTH iclR-type" evidence="7">
    <location>
        <begin position="21"/>
        <end position="81"/>
    </location>
</feature>
<dbReference type="InterPro" id="IPR036390">
    <property type="entry name" value="WH_DNA-bd_sf"/>
</dbReference>
<keyword evidence="2" id="KW-0805">Transcription regulation</keyword>
<sequence length="268" mass="28819">MSSTLDTESERNMPERDRDYIQSIERGFAVLLAIDAQRPSPTLTELATETGLPRSTVQRILHTLQMLGYVARSGGRWSLAPRVLSIGQHYSQSHPLIEAAVPRLLEVTEKTQESASLGVLDGADVVYAARVPVRRIMSINVSVGTRVPAYATSIGRALLAWAPAEIVERVVAESTFQKFGPETISTAAELEQELAKVREQGYALTSEELEKGLISLAAPVRDAGSMVVGVIACSTSSARNTPARFREQAVPCILAAAAALSADIGYVD</sequence>
<dbReference type="InterPro" id="IPR036388">
    <property type="entry name" value="WH-like_DNA-bd_sf"/>
</dbReference>
<evidence type="ECO:0000313" key="10">
    <source>
        <dbReference type="Proteomes" id="UP000005951"/>
    </source>
</evidence>
<dbReference type="SUPFAM" id="SSF46785">
    <property type="entry name" value="Winged helix' DNA-binding domain"/>
    <property type="match status" value="1"/>
</dbReference>
<dbReference type="SUPFAM" id="SSF55781">
    <property type="entry name" value="GAF domain-like"/>
    <property type="match status" value="1"/>
</dbReference>
<name>K8XHG2_RHOOP</name>
<dbReference type="AlphaFoldDB" id="K8XHG2"/>
<dbReference type="NCBIfam" id="TIGR02431">
    <property type="entry name" value="pcaR_pcaU"/>
    <property type="match status" value="1"/>
</dbReference>
<dbReference type="GO" id="GO:0045893">
    <property type="term" value="P:positive regulation of DNA-templated transcription"/>
    <property type="evidence" value="ECO:0007669"/>
    <property type="project" value="InterPro"/>
</dbReference>
<evidence type="ECO:0000259" key="8">
    <source>
        <dbReference type="PROSITE" id="PS51078"/>
    </source>
</evidence>
<dbReference type="Gene3D" id="3.30.450.40">
    <property type="match status" value="1"/>
</dbReference>
<gene>
    <name evidence="9" type="ORF">WSS_A20369</name>
</gene>
<evidence type="ECO:0000259" key="7">
    <source>
        <dbReference type="PROSITE" id="PS51077"/>
    </source>
</evidence>
<proteinExistence type="predicted"/>
<dbReference type="FunFam" id="1.10.10.10:FF:000056">
    <property type="entry name" value="IclR family transcriptional regulator"/>
    <property type="match status" value="1"/>
</dbReference>
<evidence type="ECO:0000256" key="4">
    <source>
        <dbReference type="ARBA" id="ARBA00023163"/>
    </source>
</evidence>
<dbReference type="InterPro" id="IPR014757">
    <property type="entry name" value="Tscrpt_reg_IclR_C"/>
</dbReference>
<evidence type="ECO:0000256" key="6">
    <source>
        <dbReference type="ARBA" id="ARBA00070406"/>
    </source>
</evidence>
<dbReference type="Proteomes" id="UP000005951">
    <property type="component" value="Unassembled WGS sequence"/>
</dbReference>
<dbReference type="PANTHER" id="PTHR30136">
    <property type="entry name" value="HELIX-TURN-HELIX TRANSCRIPTIONAL REGULATOR, ICLR FAMILY"/>
    <property type="match status" value="1"/>
</dbReference>
<dbReference type="Pfam" id="PF09339">
    <property type="entry name" value="HTH_IclR"/>
    <property type="match status" value="1"/>
</dbReference>
<keyword evidence="3" id="KW-0238">DNA-binding</keyword>
<dbReference type="PROSITE" id="PS51077">
    <property type="entry name" value="HTH_ICLR"/>
    <property type="match status" value="1"/>
</dbReference>
<dbReference type="GO" id="GO:0003700">
    <property type="term" value="F:DNA-binding transcription factor activity"/>
    <property type="evidence" value="ECO:0007669"/>
    <property type="project" value="TreeGrafter"/>
</dbReference>
<keyword evidence="1" id="KW-0319">Glycerol metabolism</keyword>
<feature type="domain" description="IclR-ED" evidence="8">
    <location>
        <begin position="82"/>
        <end position="266"/>
    </location>
</feature>
<dbReference type="InterPro" id="IPR029016">
    <property type="entry name" value="GAF-like_dom_sf"/>
</dbReference>
<dbReference type="Pfam" id="PF01614">
    <property type="entry name" value="IclR_C"/>
    <property type="match status" value="1"/>
</dbReference>
<keyword evidence="4" id="KW-0804">Transcription</keyword>
<dbReference type="InterPro" id="IPR012794">
    <property type="entry name" value="PcaR_PcaU"/>
</dbReference>
<dbReference type="PROSITE" id="PS51078">
    <property type="entry name" value="ICLR_ED"/>
    <property type="match status" value="1"/>
</dbReference>
<dbReference type="PANTHER" id="PTHR30136:SF34">
    <property type="entry name" value="TRANSCRIPTIONAL REGULATOR"/>
    <property type="match status" value="1"/>
</dbReference>
<dbReference type="GO" id="GO:0045892">
    <property type="term" value="P:negative regulation of DNA-templated transcription"/>
    <property type="evidence" value="ECO:0007669"/>
    <property type="project" value="TreeGrafter"/>
</dbReference>
<dbReference type="InterPro" id="IPR005471">
    <property type="entry name" value="Tscrpt_reg_IclR_N"/>
</dbReference>
<evidence type="ECO:0000256" key="5">
    <source>
        <dbReference type="ARBA" id="ARBA00058938"/>
    </source>
</evidence>
<dbReference type="Gene3D" id="1.10.10.10">
    <property type="entry name" value="Winged helix-like DNA-binding domain superfamily/Winged helix DNA-binding domain"/>
    <property type="match status" value="1"/>
</dbReference>
<dbReference type="InterPro" id="IPR050707">
    <property type="entry name" value="HTH_MetabolicPath_Reg"/>
</dbReference>
<evidence type="ECO:0000313" key="9">
    <source>
        <dbReference type="EMBL" id="EKT80839.1"/>
    </source>
</evidence>
<reference evidence="9 10" key="1">
    <citation type="journal article" date="2013" name="Genome Announc.">
        <title>Draft Genome Sequence of Rhodococcus opacus Strain M213 Shows a Diverse Catabolic Potential.</title>
        <authorList>
            <person name="Pathak A."/>
            <person name="Green S.J."/>
            <person name="Ogram A."/>
            <person name="Chauhan A."/>
        </authorList>
    </citation>
    <scope>NUCLEOTIDE SEQUENCE [LARGE SCALE GENOMIC DNA]</scope>
    <source>
        <strain evidence="9 10">M213</strain>
    </source>
</reference>